<comment type="caution">
    <text evidence="1">The sequence shown here is derived from an EMBL/GenBank/DDBJ whole genome shotgun (WGS) entry which is preliminary data.</text>
</comment>
<dbReference type="AlphaFoldDB" id="A0A811JQC0"/>
<organism evidence="1 2">
    <name type="scientific">Bursaphelenchus okinawaensis</name>
    <dbReference type="NCBI Taxonomy" id="465554"/>
    <lineage>
        <taxon>Eukaryota</taxon>
        <taxon>Metazoa</taxon>
        <taxon>Ecdysozoa</taxon>
        <taxon>Nematoda</taxon>
        <taxon>Chromadorea</taxon>
        <taxon>Rhabditida</taxon>
        <taxon>Tylenchina</taxon>
        <taxon>Tylenchomorpha</taxon>
        <taxon>Aphelenchoidea</taxon>
        <taxon>Aphelenchoididae</taxon>
        <taxon>Bursaphelenchus</taxon>
    </lineage>
</organism>
<protein>
    <submittedName>
        <fullName evidence="1">Uncharacterized protein</fullName>
    </submittedName>
</protein>
<dbReference type="EMBL" id="CAJFDH010000001">
    <property type="protein sequence ID" value="CAD5205542.1"/>
    <property type="molecule type" value="Genomic_DNA"/>
</dbReference>
<reference evidence="1" key="1">
    <citation type="submission" date="2020-09" db="EMBL/GenBank/DDBJ databases">
        <authorList>
            <person name="Kikuchi T."/>
        </authorList>
    </citation>
    <scope>NUCLEOTIDE SEQUENCE</scope>
    <source>
        <strain evidence="1">SH1</strain>
    </source>
</reference>
<accession>A0A811JQC0</accession>
<sequence length="473" mass="56147">MPSASSSKASVESDTVDTFEIVEHLDTLKLSPEKIFMAKVAKYEERACRYYDRGLERVGEHKLQIQGYFEEYKRTVEKFVTELSWRMENDWLIEPEYSEHIEPQYYKQHRLLAELYEILKDVGVGEDAKQLQKIMYHKALNLSMNTSHLSSNTIKERKVRPAIFDKEERESDDSAVCSEDEDAKRERDKQVINTGLDIIKNLFATTTDRLFFELQQIPNFDGSDVCYREHNRTFVSFFDHIKRWERFLRVRYHWWVSMHRIMSDGSIDDRFTQYFDSFRRFNKDASEICLAKGYVQTLCAHLDECSVDNLKSTVFDELFKHNDHHIHSTNLEVIGASIFDLGLIFNKLRNLTDIDEVADDRLKVYINEGLKIAIKEVYMRFLKLKLLYRRTLLILDARLHDINEDINVYSKWLKWAQSDELELSKMPAIETLEVEEKFYRKIDDKLKTLRTVTQKLWKADRAVKKCIDMLKDS</sequence>
<keyword evidence="2" id="KW-1185">Reference proteome</keyword>
<name>A0A811JQC0_9BILA</name>
<evidence type="ECO:0000313" key="1">
    <source>
        <dbReference type="EMBL" id="CAD5205542.1"/>
    </source>
</evidence>
<evidence type="ECO:0000313" key="2">
    <source>
        <dbReference type="Proteomes" id="UP000614601"/>
    </source>
</evidence>
<gene>
    <name evidence="1" type="ORF">BOKJ2_LOCUS226</name>
</gene>
<dbReference type="Proteomes" id="UP000783686">
    <property type="component" value="Unassembled WGS sequence"/>
</dbReference>
<proteinExistence type="predicted"/>
<dbReference type="EMBL" id="CAJFCW020000001">
    <property type="protein sequence ID" value="CAG9077970.1"/>
    <property type="molecule type" value="Genomic_DNA"/>
</dbReference>
<dbReference type="OrthoDB" id="10447433at2759"/>
<dbReference type="Proteomes" id="UP000614601">
    <property type="component" value="Unassembled WGS sequence"/>
</dbReference>